<dbReference type="AlphaFoldDB" id="A0A1G9JGF2"/>
<dbReference type="EMBL" id="FNGI01000003">
    <property type="protein sequence ID" value="SDL36659.1"/>
    <property type="molecule type" value="Genomic_DNA"/>
</dbReference>
<evidence type="ECO:0000313" key="3">
    <source>
        <dbReference type="Proteomes" id="UP000198654"/>
    </source>
</evidence>
<evidence type="ECO:0000256" key="1">
    <source>
        <dbReference type="SAM" id="Phobius"/>
    </source>
</evidence>
<name>A0A1G9JGF2_9GAMM</name>
<keyword evidence="3" id="KW-1185">Reference proteome</keyword>
<reference evidence="2 3" key="1">
    <citation type="submission" date="2016-10" db="EMBL/GenBank/DDBJ databases">
        <authorList>
            <person name="de Groot N.N."/>
        </authorList>
    </citation>
    <scope>NUCLEOTIDE SEQUENCE [LARGE SCALE GENOMIC DNA]</scope>
    <source>
        <strain evidence="2 3">DSM 14789</strain>
    </source>
</reference>
<feature type="transmembrane region" description="Helical" evidence="1">
    <location>
        <begin position="51"/>
        <end position="69"/>
    </location>
</feature>
<proteinExistence type="predicted"/>
<keyword evidence="1" id="KW-0472">Membrane</keyword>
<keyword evidence="1" id="KW-1133">Transmembrane helix</keyword>
<protein>
    <submittedName>
        <fullName evidence="2">Uncharacterized protein</fullName>
    </submittedName>
</protein>
<dbReference type="Proteomes" id="UP000198654">
    <property type="component" value="Unassembled WGS sequence"/>
</dbReference>
<feature type="transmembrane region" description="Helical" evidence="1">
    <location>
        <begin position="81"/>
        <end position="100"/>
    </location>
</feature>
<accession>A0A1G9JGF2</accession>
<keyword evidence="1" id="KW-0812">Transmembrane</keyword>
<dbReference type="OrthoDB" id="7062791at2"/>
<evidence type="ECO:0000313" key="2">
    <source>
        <dbReference type="EMBL" id="SDL36659.1"/>
    </source>
</evidence>
<sequence length="141" mass="15333">MTRFTVLAFIAGFLGVVCFHQPAVGLLHAYGVIPSAPYGTAAVPPFSVPQWFSASFWGGLWGIAMLWLFSRFRVRGQWWKALLFGGIALTLVALLIVFPLKGRGINLAVFPIGFIVNAAWGVGTLVFARLMLPGLTPVDNR</sequence>
<organism evidence="2 3">
    <name type="scientific">Modicisalibacter muralis</name>
    <dbReference type="NCBI Taxonomy" id="119000"/>
    <lineage>
        <taxon>Bacteria</taxon>
        <taxon>Pseudomonadati</taxon>
        <taxon>Pseudomonadota</taxon>
        <taxon>Gammaproteobacteria</taxon>
        <taxon>Oceanospirillales</taxon>
        <taxon>Halomonadaceae</taxon>
        <taxon>Modicisalibacter</taxon>
    </lineage>
</organism>
<feature type="transmembrane region" description="Helical" evidence="1">
    <location>
        <begin position="112"/>
        <end position="132"/>
    </location>
</feature>
<dbReference type="RefSeq" id="WP_089727044.1">
    <property type="nucleotide sequence ID" value="NZ_FNGI01000003.1"/>
</dbReference>
<dbReference type="STRING" id="119000.SAMN05661010_01456"/>
<gene>
    <name evidence="2" type="ORF">SAMN05661010_01456</name>
</gene>